<organism evidence="1">
    <name type="scientific">Salvia splendens</name>
    <name type="common">Scarlet sage</name>
    <dbReference type="NCBI Taxonomy" id="180675"/>
    <lineage>
        <taxon>Eukaryota</taxon>
        <taxon>Viridiplantae</taxon>
        <taxon>Streptophyta</taxon>
        <taxon>Embryophyta</taxon>
        <taxon>Tracheophyta</taxon>
        <taxon>Spermatophyta</taxon>
        <taxon>Magnoliopsida</taxon>
        <taxon>eudicotyledons</taxon>
        <taxon>Gunneridae</taxon>
        <taxon>Pentapetalae</taxon>
        <taxon>asterids</taxon>
        <taxon>lamiids</taxon>
        <taxon>Lamiales</taxon>
        <taxon>Lamiaceae</taxon>
        <taxon>Nepetoideae</taxon>
        <taxon>Mentheae</taxon>
        <taxon>Salviinae</taxon>
        <taxon>Salvia</taxon>
        <taxon>Salvia subgen. Calosphace</taxon>
        <taxon>core Calosphace</taxon>
    </lineage>
</organism>
<accession>A0A8X8WVV1</accession>
<evidence type="ECO:0000313" key="2">
    <source>
        <dbReference type="Proteomes" id="UP000298416"/>
    </source>
</evidence>
<keyword evidence="2" id="KW-1185">Reference proteome</keyword>
<protein>
    <submittedName>
        <fullName evidence="1">Uncharacterized protein</fullName>
    </submittedName>
</protein>
<gene>
    <name evidence="1" type="ORF">SASPL_138000</name>
</gene>
<dbReference type="AlphaFoldDB" id="A0A8X8WVV1"/>
<sequence length="548" mass="61903">MKEDDFRLGRVVSQYDENELGSAKMSTGVEHPASTEDVVENRDGSEELVYMKGVWGAVEHIGYGFKLLAKELNQAPQEIRKTDSFRITCDTLRRAFRLDDNDVDPVESMTQTQSAQCDAAEDWMVALVTVIQSVARKQTCQTIQPMLKRCSQEGERETAAELGGDCLDFMTGSEIGREHVSVAKVGTVVNEENALDVAMAIVRDVEAEHDEVDIAICSAVEAVYELGDAAFETQIVTRGVDKGKLPVCGDAESYREESTFADIQPAPVNKMRLPTGRRQGSMSTRISPLWTREERDCYQFLLATLYMWMDHVVYDDDMVELSKRKFSTLKPHEAVDVGVVDAWAWYLNRMEEEKSTQNPRRLFATKSPTTFNVVERRTSWVESEAAHSFCEEMDGQFNMDGNFDFTKYDLTGVVDVLDIVVPENGIPDATKYGRDLGLLKTTHTTNDSAIFLMRHMEAYKGNLNNLKAIGLQGASVRILHILRGRYCKNMLLAPFNIAKEKFLSYMSHYINVTPTFRTDYARQVNGMLNKAPSNEQCNQPVRKRSKMK</sequence>
<proteinExistence type="predicted"/>
<reference evidence="1" key="1">
    <citation type="submission" date="2018-01" db="EMBL/GenBank/DDBJ databases">
        <authorList>
            <person name="Mao J.F."/>
        </authorList>
    </citation>
    <scope>NUCLEOTIDE SEQUENCE</scope>
    <source>
        <strain evidence="1">Huo1</strain>
        <tissue evidence="1">Leaf</tissue>
    </source>
</reference>
<dbReference type="EMBL" id="PNBA02000014">
    <property type="protein sequence ID" value="KAG6401154.1"/>
    <property type="molecule type" value="Genomic_DNA"/>
</dbReference>
<evidence type="ECO:0000313" key="1">
    <source>
        <dbReference type="EMBL" id="KAG6401154.1"/>
    </source>
</evidence>
<reference evidence="1" key="2">
    <citation type="submission" date="2020-08" db="EMBL/GenBank/DDBJ databases">
        <title>Plant Genome Project.</title>
        <authorList>
            <person name="Zhang R.-G."/>
        </authorList>
    </citation>
    <scope>NUCLEOTIDE SEQUENCE</scope>
    <source>
        <strain evidence="1">Huo1</strain>
        <tissue evidence="1">Leaf</tissue>
    </source>
</reference>
<name>A0A8X8WVV1_SALSN</name>
<dbReference type="Proteomes" id="UP000298416">
    <property type="component" value="Unassembled WGS sequence"/>
</dbReference>
<comment type="caution">
    <text evidence="1">The sequence shown here is derived from an EMBL/GenBank/DDBJ whole genome shotgun (WGS) entry which is preliminary data.</text>
</comment>